<reference evidence="2 3" key="1">
    <citation type="submission" date="2016-09" db="EMBL/GenBank/DDBJ databases">
        <title>Extensive genetic diversity and differential bi-allelic expression allows diatom success in the polar Southern Ocean.</title>
        <authorList>
            <consortium name="DOE Joint Genome Institute"/>
            <person name="Mock T."/>
            <person name="Otillar R.P."/>
            <person name="Strauss J."/>
            <person name="Dupont C."/>
            <person name="Frickenhaus S."/>
            <person name="Maumus F."/>
            <person name="Mcmullan M."/>
            <person name="Sanges R."/>
            <person name="Schmutz J."/>
            <person name="Toseland A."/>
            <person name="Valas R."/>
            <person name="Veluchamy A."/>
            <person name="Ward B.J."/>
            <person name="Allen A."/>
            <person name="Barry K."/>
            <person name="Falciatore A."/>
            <person name="Ferrante M."/>
            <person name="Fortunato A.E."/>
            <person name="Gloeckner G."/>
            <person name="Gruber A."/>
            <person name="Hipkin R."/>
            <person name="Janech M."/>
            <person name="Kroth P."/>
            <person name="Leese F."/>
            <person name="Lindquist E."/>
            <person name="Lyon B.R."/>
            <person name="Martin J."/>
            <person name="Mayer C."/>
            <person name="Parker M."/>
            <person name="Quesneville H."/>
            <person name="Raymond J."/>
            <person name="Uhlig C."/>
            <person name="Valentin K.U."/>
            <person name="Worden A.Z."/>
            <person name="Armbrust E.V."/>
            <person name="Bowler C."/>
            <person name="Green B."/>
            <person name="Moulton V."/>
            <person name="Van Oosterhout C."/>
            <person name="Grigoriev I."/>
        </authorList>
    </citation>
    <scope>NUCLEOTIDE SEQUENCE [LARGE SCALE GENOMIC DNA]</scope>
    <source>
        <strain evidence="2 3">CCMP1102</strain>
    </source>
</reference>
<keyword evidence="3" id="KW-1185">Reference proteome</keyword>
<dbReference type="SMART" id="SM01222">
    <property type="entry name" value="FTCD_N"/>
    <property type="match status" value="1"/>
</dbReference>
<dbReference type="KEGG" id="fcy:FRACYDRAFT_205518"/>
<gene>
    <name evidence="2" type="ORF">FRACYDRAFT_205518</name>
</gene>
<dbReference type="PANTHER" id="PTHR12234:SF1">
    <property type="entry name" value="FORMIMINOTRANSFERASE N-TERMINAL SUBDOMAIN-CONTAINING PROTEIN"/>
    <property type="match status" value="1"/>
</dbReference>
<accession>A0A1E7FXL3</accession>
<dbReference type="InterPro" id="IPR012886">
    <property type="entry name" value="Formiminotransferase_N"/>
</dbReference>
<proteinExistence type="predicted"/>
<feature type="domain" description="Formiminotransferase N-terminal subdomain" evidence="1">
    <location>
        <begin position="8"/>
        <end position="204"/>
    </location>
</feature>
<dbReference type="EMBL" id="KV784353">
    <property type="protein sequence ID" value="OEU22875.1"/>
    <property type="molecule type" value="Genomic_DNA"/>
</dbReference>
<evidence type="ECO:0000313" key="2">
    <source>
        <dbReference type="EMBL" id="OEU22875.1"/>
    </source>
</evidence>
<protein>
    <recommendedName>
        <fullName evidence="1">Formiminotransferase N-terminal subdomain domain-containing protein</fullName>
    </recommendedName>
</protein>
<dbReference type="Pfam" id="PF07837">
    <property type="entry name" value="FTCD_N"/>
    <property type="match status" value="1"/>
</dbReference>
<dbReference type="Gene3D" id="3.30.990.10">
    <property type="entry name" value="Formiminotransferase, N-terminal subdomain"/>
    <property type="match status" value="1"/>
</dbReference>
<dbReference type="GO" id="GO:0005542">
    <property type="term" value="F:folic acid binding"/>
    <property type="evidence" value="ECO:0007669"/>
    <property type="project" value="InterPro"/>
</dbReference>
<dbReference type="InterPro" id="IPR051623">
    <property type="entry name" value="FTCD"/>
</dbReference>
<name>A0A1E7FXL3_9STRA</name>
<dbReference type="AlphaFoldDB" id="A0A1E7FXL3"/>
<sequence length="352" mass="39591">MNLLEKTQQHCLHLNTKNNSPKERVVVVHAFSDGPYDRSSFHLAGTPDFVAIVGSSLATNAVEALMCFETSSEEDDFRRIRNEKEQPIHPTVGLVDHVSILPLDEDININIDGSDDDNNNDDDENTTGSVARKIGEALSMKNVDVLYYGRAHPAGTPLATVRRESTRFFHSTDEKKYNSGNENIDLEENNDVKSVGQTTVGATDRFVENYNIRLRPSVSRTVARSLTENIRERSGIGLPLVEALTLAYGSDQYEVACNLLDPSVTSAEDIEQRMRLWEKQHQKLLQNQKQPPHEQDQKYIPELVDKSYRVGTTSDLCLNALREVDTMEREKAYNKAIKKGLETDLCVSPTQQ</sequence>
<organism evidence="2 3">
    <name type="scientific">Fragilariopsis cylindrus CCMP1102</name>
    <dbReference type="NCBI Taxonomy" id="635003"/>
    <lineage>
        <taxon>Eukaryota</taxon>
        <taxon>Sar</taxon>
        <taxon>Stramenopiles</taxon>
        <taxon>Ochrophyta</taxon>
        <taxon>Bacillariophyta</taxon>
        <taxon>Bacillariophyceae</taxon>
        <taxon>Bacillariophycidae</taxon>
        <taxon>Bacillariales</taxon>
        <taxon>Bacillariaceae</taxon>
        <taxon>Fragilariopsis</taxon>
    </lineage>
</organism>
<dbReference type="OrthoDB" id="48036at2759"/>
<dbReference type="Proteomes" id="UP000095751">
    <property type="component" value="Unassembled WGS sequence"/>
</dbReference>
<dbReference type="SUPFAM" id="SSF55116">
    <property type="entry name" value="Formiminotransferase domain of formiminotransferase-cyclodeaminase"/>
    <property type="match status" value="1"/>
</dbReference>
<dbReference type="InterPro" id="IPR037064">
    <property type="entry name" value="Formiminotransferase_N_sf"/>
</dbReference>
<evidence type="ECO:0000313" key="3">
    <source>
        <dbReference type="Proteomes" id="UP000095751"/>
    </source>
</evidence>
<evidence type="ECO:0000259" key="1">
    <source>
        <dbReference type="SMART" id="SM01222"/>
    </source>
</evidence>
<dbReference type="InParanoid" id="A0A1E7FXL3"/>
<dbReference type="PANTHER" id="PTHR12234">
    <property type="entry name" value="FORMIMINOTRANSFERASE-CYCLODEAMINASE"/>
    <property type="match status" value="1"/>
</dbReference>
<dbReference type="InterPro" id="IPR022384">
    <property type="entry name" value="FormiminoTrfase_cat_dom_sf"/>
</dbReference>
<dbReference type="GO" id="GO:0016740">
    <property type="term" value="F:transferase activity"/>
    <property type="evidence" value="ECO:0007669"/>
    <property type="project" value="InterPro"/>
</dbReference>